<gene>
    <name evidence="7 8" type="primary">mltG</name>
    <name evidence="8" type="ORF">FHQ18_07200</name>
</gene>
<evidence type="ECO:0000256" key="6">
    <source>
        <dbReference type="ARBA" id="ARBA00023316"/>
    </source>
</evidence>
<dbReference type="CDD" id="cd08010">
    <property type="entry name" value="MltG_like"/>
    <property type="match status" value="1"/>
</dbReference>
<comment type="catalytic activity">
    <reaction evidence="7">
        <text>a peptidoglycan chain = a peptidoglycan chain with N-acetyl-1,6-anhydromuramyl-[peptide] at the reducing end + a peptidoglycan chain with N-acetylglucosamine at the non-reducing end.</text>
        <dbReference type="EC" id="4.2.2.29"/>
    </reaction>
</comment>
<reference evidence="8 9" key="1">
    <citation type="submission" date="2019-06" db="EMBL/GenBank/DDBJ databases">
        <title>Genomic insights into carbon and energy metabolism of Deferribacter autotrophicus revealed new metabolic traits in the phylum Deferribacteres.</title>
        <authorList>
            <person name="Slobodkin A.I."/>
            <person name="Slobodkina G.B."/>
            <person name="Allioux M."/>
            <person name="Alain K."/>
            <person name="Jebbar M."/>
            <person name="Shadrin V."/>
            <person name="Kublanov I.V."/>
            <person name="Toshchakov S.V."/>
            <person name="Bonch-Osmolovskaya E.A."/>
        </authorList>
    </citation>
    <scope>NUCLEOTIDE SEQUENCE [LARGE SCALE GENOMIC DNA]</scope>
    <source>
        <strain evidence="8 9">SL50</strain>
    </source>
</reference>
<evidence type="ECO:0000313" key="9">
    <source>
        <dbReference type="Proteomes" id="UP000322876"/>
    </source>
</evidence>
<proteinExistence type="inferred from homology"/>
<feature type="site" description="Important for catalytic activity" evidence="7">
    <location>
        <position position="217"/>
    </location>
</feature>
<keyword evidence="3 7" id="KW-1133">Transmembrane helix</keyword>
<protein>
    <recommendedName>
        <fullName evidence="7">Endolytic murein transglycosylase</fullName>
        <ecNumber evidence="7">4.2.2.29</ecNumber>
    </recommendedName>
    <alternativeName>
        <fullName evidence="7">Peptidoglycan lytic transglycosylase</fullName>
    </alternativeName>
    <alternativeName>
        <fullName evidence="7">Peptidoglycan polymerization terminase</fullName>
    </alternativeName>
</protein>
<dbReference type="HAMAP" id="MF_02065">
    <property type="entry name" value="MltG"/>
    <property type="match status" value="1"/>
</dbReference>
<dbReference type="Proteomes" id="UP000322876">
    <property type="component" value="Unassembled WGS sequence"/>
</dbReference>
<evidence type="ECO:0000256" key="7">
    <source>
        <dbReference type="HAMAP-Rule" id="MF_02065"/>
    </source>
</evidence>
<comment type="similarity">
    <text evidence="7">Belongs to the transglycosylase MltG family.</text>
</comment>
<dbReference type="Gene3D" id="3.30.160.60">
    <property type="entry name" value="Classic Zinc Finger"/>
    <property type="match status" value="1"/>
</dbReference>
<dbReference type="Gene3D" id="3.30.1490.480">
    <property type="entry name" value="Endolytic murein transglycosylase"/>
    <property type="match status" value="1"/>
</dbReference>
<evidence type="ECO:0000256" key="1">
    <source>
        <dbReference type="ARBA" id="ARBA00022475"/>
    </source>
</evidence>
<name>A0A5A8F2J9_9BACT</name>
<dbReference type="RefSeq" id="WP_149266493.1">
    <property type="nucleotide sequence ID" value="NZ_VFJB01000005.1"/>
</dbReference>
<dbReference type="OrthoDB" id="9814591at2"/>
<dbReference type="AlphaFoldDB" id="A0A5A8F2J9"/>
<dbReference type="GO" id="GO:0009252">
    <property type="term" value="P:peptidoglycan biosynthetic process"/>
    <property type="evidence" value="ECO:0007669"/>
    <property type="project" value="UniProtKB-UniRule"/>
</dbReference>
<dbReference type="InterPro" id="IPR003770">
    <property type="entry name" value="MLTG-like"/>
</dbReference>
<dbReference type="Pfam" id="PF02618">
    <property type="entry name" value="YceG"/>
    <property type="match status" value="1"/>
</dbReference>
<dbReference type="NCBIfam" id="TIGR00247">
    <property type="entry name" value="endolytic transglycosylase MltG"/>
    <property type="match status" value="1"/>
</dbReference>
<keyword evidence="2 7" id="KW-0812">Transmembrane</keyword>
<dbReference type="GO" id="GO:0005886">
    <property type="term" value="C:plasma membrane"/>
    <property type="evidence" value="ECO:0007669"/>
    <property type="project" value="UniProtKB-SubCell"/>
</dbReference>
<comment type="function">
    <text evidence="7">Functions as a peptidoglycan terminase that cleaves nascent peptidoglycan strands endolytically to terminate their elongation.</text>
</comment>
<evidence type="ECO:0000256" key="3">
    <source>
        <dbReference type="ARBA" id="ARBA00022989"/>
    </source>
</evidence>
<evidence type="ECO:0000313" key="8">
    <source>
        <dbReference type="EMBL" id="KAA0258172.1"/>
    </source>
</evidence>
<evidence type="ECO:0000256" key="4">
    <source>
        <dbReference type="ARBA" id="ARBA00023136"/>
    </source>
</evidence>
<comment type="subcellular location">
    <subcellularLocation>
        <location evidence="7">Cell membrane</location>
        <topology evidence="7">Single-pass membrane protein</topology>
    </subcellularLocation>
</comment>
<accession>A0A5A8F2J9</accession>
<keyword evidence="6 7" id="KW-0961">Cell wall biogenesis/degradation</keyword>
<keyword evidence="5 7" id="KW-0456">Lyase</keyword>
<feature type="transmembrane region" description="Helical" evidence="7">
    <location>
        <begin position="7"/>
        <end position="27"/>
    </location>
</feature>
<dbReference type="EC" id="4.2.2.29" evidence="7"/>
<dbReference type="EMBL" id="VFJB01000005">
    <property type="protein sequence ID" value="KAA0258172.1"/>
    <property type="molecule type" value="Genomic_DNA"/>
</dbReference>
<evidence type="ECO:0000256" key="2">
    <source>
        <dbReference type="ARBA" id="ARBA00022692"/>
    </source>
</evidence>
<dbReference type="GO" id="GO:0008932">
    <property type="term" value="F:lytic endotransglycosylase activity"/>
    <property type="evidence" value="ECO:0007669"/>
    <property type="project" value="UniProtKB-UniRule"/>
</dbReference>
<dbReference type="PANTHER" id="PTHR30518:SF2">
    <property type="entry name" value="ENDOLYTIC MUREIN TRANSGLYCOSYLASE"/>
    <property type="match status" value="1"/>
</dbReference>
<evidence type="ECO:0000256" key="5">
    <source>
        <dbReference type="ARBA" id="ARBA00023239"/>
    </source>
</evidence>
<sequence>MSKLLKIFIIVIIVSFTLSFIVGLWILKCENFLDNNYISLSLEIYKGESVNETYNKIFKHLNPPPFFKEYLIYTYKFAKNRKFGDYEFKNKSLRKVIYDIKNGNVIKIKITIPEGYNIYEIAKLLEAKDITTYEKFIATAHNTKFINQLTGLKLKTIEGLLYPETYYFSKKQTPENIITTMYKLFKERLPDNFENEVSKHGLTFYEGIILASIVQKETYLEDEYPIVASVFYNRLKRKMKLQSDPTVIYGIFENFNGNLQKKDLHNDNNPYNTYIIKGLPPTPICNPSRKAIKAVIYPATTNYLYFVADKNGKHHFSKTYFEHKKKVYLYQIKKH</sequence>
<keyword evidence="1 7" id="KW-1003">Cell membrane</keyword>
<keyword evidence="9" id="KW-1185">Reference proteome</keyword>
<dbReference type="PANTHER" id="PTHR30518">
    <property type="entry name" value="ENDOLYTIC MUREIN TRANSGLYCOSYLASE"/>
    <property type="match status" value="1"/>
</dbReference>
<organism evidence="8 9">
    <name type="scientific">Deferribacter autotrophicus</name>
    <dbReference type="NCBI Taxonomy" id="500465"/>
    <lineage>
        <taxon>Bacteria</taxon>
        <taxon>Pseudomonadati</taxon>
        <taxon>Deferribacterota</taxon>
        <taxon>Deferribacteres</taxon>
        <taxon>Deferribacterales</taxon>
        <taxon>Deferribacteraceae</taxon>
        <taxon>Deferribacter</taxon>
    </lineage>
</organism>
<dbReference type="GO" id="GO:0071555">
    <property type="term" value="P:cell wall organization"/>
    <property type="evidence" value="ECO:0007669"/>
    <property type="project" value="UniProtKB-KW"/>
</dbReference>
<keyword evidence="4 7" id="KW-0472">Membrane</keyword>
<comment type="caution">
    <text evidence="8">The sequence shown here is derived from an EMBL/GenBank/DDBJ whole genome shotgun (WGS) entry which is preliminary data.</text>
</comment>